<protein>
    <submittedName>
        <fullName evidence="1">YaeQ family protein</fullName>
    </submittedName>
</protein>
<dbReference type="Proteomes" id="UP001595692">
    <property type="component" value="Unassembled WGS sequence"/>
</dbReference>
<reference evidence="2" key="1">
    <citation type="journal article" date="2019" name="Int. J. Syst. Evol. Microbiol.">
        <title>The Global Catalogue of Microorganisms (GCM) 10K type strain sequencing project: providing services to taxonomists for standard genome sequencing and annotation.</title>
        <authorList>
            <consortium name="The Broad Institute Genomics Platform"/>
            <consortium name="The Broad Institute Genome Sequencing Center for Infectious Disease"/>
            <person name="Wu L."/>
            <person name="Ma J."/>
        </authorList>
    </citation>
    <scope>NUCLEOTIDE SEQUENCE [LARGE SCALE GENOMIC DNA]</scope>
    <source>
        <strain evidence="2">CCUG 54939</strain>
    </source>
</reference>
<name>A0ABV8CNL0_9GAMM</name>
<gene>
    <name evidence="1" type="ORF">ACFOSS_09430</name>
</gene>
<proteinExistence type="predicted"/>
<dbReference type="InterPro" id="IPR011335">
    <property type="entry name" value="Restrct_endonuc-II-like"/>
</dbReference>
<dbReference type="PIRSF" id="PIRSF011484">
    <property type="entry name" value="YaeQ"/>
    <property type="match status" value="1"/>
</dbReference>
<keyword evidence="2" id="KW-1185">Reference proteome</keyword>
<dbReference type="InterPro" id="IPR009822">
    <property type="entry name" value="YaeQ"/>
</dbReference>
<dbReference type="RefSeq" id="WP_377152084.1">
    <property type="nucleotide sequence ID" value="NZ_JBHSAF010000010.1"/>
</dbReference>
<dbReference type="PANTHER" id="PTHR38784:SF1">
    <property type="entry name" value="SUCROSE PHOSPHORYLASE"/>
    <property type="match status" value="1"/>
</dbReference>
<organism evidence="1 2">
    <name type="scientific">Pseudaeromonas sharmana</name>
    <dbReference type="NCBI Taxonomy" id="328412"/>
    <lineage>
        <taxon>Bacteria</taxon>
        <taxon>Pseudomonadati</taxon>
        <taxon>Pseudomonadota</taxon>
        <taxon>Gammaproteobacteria</taxon>
        <taxon>Aeromonadales</taxon>
        <taxon>Aeromonadaceae</taxon>
        <taxon>Pseudaeromonas</taxon>
    </lineage>
</organism>
<comment type="caution">
    <text evidence="1">The sequence shown here is derived from an EMBL/GenBank/DDBJ whole genome shotgun (WGS) entry which is preliminary data.</text>
</comment>
<dbReference type="SUPFAM" id="SSF52980">
    <property type="entry name" value="Restriction endonuclease-like"/>
    <property type="match status" value="1"/>
</dbReference>
<evidence type="ECO:0000313" key="1">
    <source>
        <dbReference type="EMBL" id="MFC3913688.1"/>
    </source>
</evidence>
<dbReference type="SMART" id="SM01322">
    <property type="entry name" value="YaeQ"/>
    <property type="match status" value="1"/>
</dbReference>
<dbReference type="PANTHER" id="PTHR38784">
    <property type="entry name" value="SUCROSE PHOSPHORYLASE"/>
    <property type="match status" value="1"/>
</dbReference>
<dbReference type="EMBL" id="JBHSAF010000010">
    <property type="protein sequence ID" value="MFC3913688.1"/>
    <property type="molecule type" value="Genomic_DNA"/>
</dbReference>
<dbReference type="InterPro" id="IPR038590">
    <property type="entry name" value="YaeQ_sf"/>
</dbReference>
<accession>A0ABV8CNL0</accession>
<evidence type="ECO:0000313" key="2">
    <source>
        <dbReference type="Proteomes" id="UP001595692"/>
    </source>
</evidence>
<dbReference type="Gene3D" id="3.10.640.10">
    <property type="entry name" value="Restriction endonuclease-like alpha-beta roll domain"/>
    <property type="match status" value="1"/>
</dbReference>
<dbReference type="Pfam" id="PF07152">
    <property type="entry name" value="YaeQ"/>
    <property type="match status" value="1"/>
</dbReference>
<sequence>MALKATIFKAVVNVADTDRHVYLEQALTLARHPSETDARMMVRLLAWCLRSAPELEFTRGLCADDEPDLWRHELHGDIAEWIEVGLPEPKRLKRASNRAQQVYLFAYGARAAQVWWQQHQSEVSKLSNVQIYYVDDALLEPLAALAERSMAIQVTISEGTVWISSGEVALCWTPERWL</sequence>